<comment type="caution">
    <text evidence="1">The sequence shown here is derived from an EMBL/GenBank/DDBJ whole genome shotgun (WGS) entry which is preliminary data.</text>
</comment>
<protein>
    <recommendedName>
        <fullName evidence="3">DUF488 domain-containing protein</fullName>
    </recommendedName>
</protein>
<reference evidence="2" key="1">
    <citation type="submission" date="2017-09" db="EMBL/GenBank/DDBJ databases">
        <title>Depth-based differentiation of microbial function through sediment-hosted aquifers and enrichment of novel symbionts in the deep terrestrial subsurface.</title>
        <authorList>
            <person name="Probst A.J."/>
            <person name="Ladd B."/>
            <person name="Jarett J.K."/>
            <person name="Geller-Mcgrath D.E."/>
            <person name="Sieber C.M.K."/>
            <person name="Emerson J.B."/>
            <person name="Anantharaman K."/>
            <person name="Thomas B.C."/>
            <person name="Malmstrom R."/>
            <person name="Stieglmeier M."/>
            <person name="Klingl A."/>
            <person name="Woyke T."/>
            <person name="Ryan C.M."/>
            <person name="Banfield J.F."/>
        </authorList>
    </citation>
    <scope>NUCLEOTIDE SEQUENCE [LARGE SCALE GENOMIC DNA]</scope>
</reference>
<dbReference type="PIRSF" id="PIRSF024492">
    <property type="entry name" value="UCP024492"/>
    <property type="match status" value="1"/>
</dbReference>
<name>A0A2M7E9L2_9BACT</name>
<dbReference type="AlphaFoldDB" id="A0A2M7E9L2"/>
<sequence length="167" mass="19109">MGLKIYTIGHSNIEPGEFIKRVKQFNIEVLVDVRSKPYSQYVPHFNKEKIEQLCANNEIKYLFLGDLLGGKPKDNSIYDKEEKVNYELLAKKDYFLAGIDRLLNLAKKYRICLMCSEGQPDECHRNRLLGPALEKIGIEALHILPDGTVVDSEQLKLEVNKGQLALF</sequence>
<dbReference type="InterPro" id="IPR014519">
    <property type="entry name" value="UCP024492"/>
</dbReference>
<accession>A0A2M7E9L2</accession>
<dbReference type="PANTHER" id="PTHR39337:SF1">
    <property type="entry name" value="BLR5642 PROTEIN"/>
    <property type="match status" value="1"/>
</dbReference>
<proteinExistence type="predicted"/>
<evidence type="ECO:0000313" key="1">
    <source>
        <dbReference type="EMBL" id="PIV64381.1"/>
    </source>
</evidence>
<dbReference type="EMBL" id="PETL01000122">
    <property type="protein sequence ID" value="PIV64381.1"/>
    <property type="molecule type" value="Genomic_DNA"/>
</dbReference>
<evidence type="ECO:0008006" key="3">
    <source>
        <dbReference type="Google" id="ProtNLM"/>
    </source>
</evidence>
<dbReference type="Proteomes" id="UP000228886">
    <property type="component" value="Unassembled WGS sequence"/>
</dbReference>
<gene>
    <name evidence="1" type="ORF">COS11_02460</name>
</gene>
<evidence type="ECO:0000313" key="2">
    <source>
        <dbReference type="Proteomes" id="UP000228886"/>
    </source>
</evidence>
<dbReference type="InterPro" id="IPR007438">
    <property type="entry name" value="DUF488"/>
</dbReference>
<dbReference type="Pfam" id="PF04343">
    <property type="entry name" value="DUF488"/>
    <property type="match status" value="1"/>
</dbReference>
<organism evidence="1 2">
    <name type="scientific">bacterium (Candidatus Ratteibacteria) CG01_land_8_20_14_3_00_40_19</name>
    <dbReference type="NCBI Taxonomy" id="2014290"/>
    <lineage>
        <taxon>Bacteria</taxon>
        <taxon>Candidatus Ratteibacteria</taxon>
    </lineage>
</organism>
<dbReference type="PANTHER" id="PTHR39337">
    <property type="entry name" value="BLR5642 PROTEIN"/>
    <property type="match status" value="1"/>
</dbReference>